<gene>
    <name evidence="1" type="ORF">ACFQMF_02880</name>
</gene>
<organism evidence="1 2">
    <name type="scientific">Halorubrum rutilum</name>
    <dbReference type="NCBI Taxonomy" id="1364933"/>
    <lineage>
        <taxon>Archaea</taxon>
        <taxon>Methanobacteriati</taxon>
        <taxon>Methanobacteriota</taxon>
        <taxon>Stenosarchaea group</taxon>
        <taxon>Halobacteria</taxon>
        <taxon>Halobacteriales</taxon>
        <taxon>Haloferacaceae</taxon>
        <taxon>Halorubrum</taxon>
    </lineage>
</organism>
<accession>A0ABD6AHS4</accession>
<dbReference type="RefSeq" id="WP_256407800.1">
    <property type="nucleotide sequence ID" value="NZ_JANHDN010000001.1"/>
</dbReference>
<protein>
    <submittedName>
        <fullName evidence="1">Uncharacterized protein</fullName>
    </submittedName>
</protein>
<dbReference type="EMBL" id="JBHTBL010000002">
    <property type="protein sequence ID" value="MFC7323522.1"/>
    <property type="molecule type" value="Genomic_DNA"/>
</dbReference>
<dbReference type="Proteomes" id="UP001596545">
    <property type="component" value="Unassembled WGS sequence"/>
</dbReference>
<evidence type="ECO:0000313" key="1">
    <source>
        <dbReference type="EMBL" id="MFC7323522.1"/>
    </source>
</evidence>
<evidence type="ECO:0000313" key="2">
    <source>
        <dbReference type="Proteomes" id="UP001596545"/>
    </source>
</evidence>
<dbReference type="PROSITE" id="PS51257">
    <property type="entry name" value="PROKAR_LIPOPROTEIN"/>
    <property type="match status" value="1"/>
</dbReference>
<sequence length="180" mass="18484">MERRAFLSAGGVSVLAFAAGCSSIGGDDGPDGSVAVVEEYYRRASASEDSEAFADDVAALAHGASPLARLAEDVPMAFDSTVRQELAGATVATEDVSADRIRAISGFLAASLDEGEVESIAAENAVVSAVVADDGVEGGEFELRWLVATDGGEWRLVWPDEPEGSAATALAAQNFSSRSP</sequence>
<proteinExistence type="predicted"/>
<reference evidence="1 2" key="1">
    <citation type="journal article" date="2019" name="Int. J. Syst. Evol. Microbiol.">
        <title>The Global Catalogue of Microorganisms (GCM) 10K type strain sequencing project: providing services to taxonomists for standard genome sequencing and annotation.</title>
        <authorList>
            <consortium name="The Broad Institute Genomics Platform"/>
            <consortium name="The Broad Institute Genome Sequencing Center for Infectious Disease"/>
            <person name="Wu L."/>
            <person name="Ma J."/>
        </authorList>
    </citation>
    <scope>NUCLEOTIDE SEQUENCE [LARGE SCALE GENOMIC DNA]</scope>
    <source>
        <strain evidence="1 2">CGMCC 1.12554</strain>
    </source>
</reference>
<keyword evidence="2" id="KW-1185">Reference proteome</keyword>
<dbReference type="AlphaFoldDB" id="A0ABD6AHS4"/>
<name>A0ABD6AHS4_9EURY</name>
<comment type="caution">
    <text evidence="1">The sequence shown here is derived from an EMBL/GenBank/DDBJ whole genome shotgun (WGS) entry which is preliminary data.</text>
</comment>